<sequence>MSIVMCFIPVVIKVRNHYNNSYQELTRRFDNKSYNFLTKVTLPPFAMYVNGLKTNNFTWISAMKWIFMLLMAVSTSTPAEIFKCEVDGKVTFSSMPCSDDAEIITVSEQKKMLTDKGGYSLDELAEQCFNVIHERVQFKDPRSAYISKYRLDWASDDSGPRRVLVVSINAREVAGGYVGDEEYKCLLNYDGTRLSNIPFFIDKSK</sequence>
<evidence type="ECO:0008006" key="3">
    <source>
        <dbReference type="Google" id="ProtNLM"/>
    </source>
</evidence>
<protein>
    <recommendedName>
        <fullName evidence="3">DUF4124 domain-containing protein</fullName>
    </recommendedName>
</protein>
<dbReference type="RefSeq" id="WP_213681770.1">
    <property type="nucleotide sequence ID" value="NZ_CP074572.1"/>
</dbReference>
<dbReference type="EMBL" id="CP074572">
    <property type="protein sequence ID" value="QVK23129.1"/>
    <property type="molecule type" value="Genomic_DNA"/>
</dbReference>
<organism evidence="1 2">
    <name type="scientific">Shewanella dokdonensis</name>
    <dbReference type="NCBI Taxonomy" id="712036"/>
    <lineage>
        <taxon>Bacteria</taxon>
        <taxon>Pseudomonadati</taxon>
        <taxon>Pseudomonadota</taxon>
        <taxon>Gammaproteobacteria</taxon>
        <taxon>Alteromonadales</taxon>
        <taxon>Shewanellaceae</taxon>
        <taxon>Shewanella</taxon>
    </lineage>
</organism>
<keyword evidence="2" id="KW-1185">Reference proteome</keyword>
<reference evidence="1 2" key="1">
    <citation type="journal article" date="2012" name="Int. J. Syst. Evol. Microbiol.">
        <title>Shewanella dokdonensis sp. nov., isolated from seawater.</title>
        <authorList>
            <person name="Sung H.R."/>
            <person name="Yoon J.H."/>
            <person name="Ghim S.Y."/>
        </authorList>
    </citation>
    <scope>NUCLEOTIDE SEQUENCE [LARGE SCALE GENOMIC DNA]</scope>
    <source>
        <strain evidence="1 2">DSM 23626</strain>
    </source>
</reference>
<proteinExistence type="predicted"/>
<evidence type="ECO:0000313" key="2">
    <source>
        <dbReference type="Proteomes" id="UP000676428"/>
    </source>
</evidence>
<dbReference type="Proteomes" id="UP000676428">
    <property type="component" value="Chromosome"/>
</dbReference>
<evidence type="ECO:0000313" key="1">
    <source>
        <dbReference type="EMBL" id="QVK23129.1"/>
    </source>
</evidence>
<gene>
    <name evidence="1" type="ORF">KHX94_18915</name>
</gene>
<accession>A0ABX8DEG2</accession>
<name>A0ABX8DEG2_9GAMM</name>